<dbReference type="EMBL" id="FWYB01000018">
    <property type="protein sequence ID" value="SMD15072.1"/>
    <property type="molecule type" value="Genomic_DNA"/>
</dbReference>
<organism evidence="2 3">
    <name type="scientific">Pedobacter nyackensis</name>
    <dbReference type="NCBI Taxonomy" id="475255"/>
    <lineage>
        <taxon>Bacteria</taxon>
        <taxon>Pseudomonadati</taxon>
        <taxon>Bacteroidota</taxon>
        <taxon>Sphingobacteriia</taxon>
        <taxon>Sphingobacteriales</taxon>
        <taxon>Sphingobacteriaceae</taxon>
        <taxon>Pedobacter</taxon>
    </lineage>
</organism>
<dbReference type="Proteomes" id="UP000192678">
    <property type="component" value="Unassembled WGS sequence"/>
</dbReference>
<keyword evidence="1" id="KW-1133">Transmembrane helix</keyword>
<accession>A0A1W2EZR8</accession>
<dbReference type="OrthoDB" id="773316at2"/>
<evidence type="ECO:0000313" key="3">
    <source>
        <dbReference type="Proteomes" id="UP000192678"/>
    </source>
</evidence>
<evidence type="ECO:0000256" key="1">
    <source>
        <dbReference type="SAM" id="Phobius"/>
    </source>
</evidence>
<keyword evidence="1" id="KW-0812">Transmembrane</keyword>
<feature type="transmembrane region" description="Helical" evidence="1">
    <location>
        <begin position="102"/>
        <end position="123"/>
    </location>
</feature>
<reference evidence="2 3" key="1">
    <citation type="submission" date="2017-04" db="EMBL/GenBank/DDBJ databases">
        <authorList>
            <person name="Afonso C.L."/>
            <person name="Miller P.J."/>
            <person name="Scott M.A."/>
            <person name="Spackman E."/>
            <person name="Goraichik I."/>
            <person name="Dimitrov K.M."/>
            <person name="Suarez D.L."/>
            <person name="Swayne D.E."/>
        </authorList>
    </citation>
    <scope>NUCLEOTIDE SEQUENCE [LARGE SCALE GENOMIC DNA]</scope>
    <source>
        <strain evidence="2 3">DSM 19625</strain>
    </source>
</reference>
<evidence type="ECO:0000313" key="2">
    <source>
        <dbReference type="EMBL" id="SMD15072.1"/>
    </source>
</evidence>
<name>A0A1W2EZR8_9SPHI</name>
<feature type="transmembrane region" description="Helical" evidence="1">
    <location>
        <begin position="52"/>
        <end position="74"/>
    </location>
</feature>
<gene>
    <name evidence="2" type="ORF">SAMN04488101_11810</name>
</gene>
<sequence length="124" mass="14141">MKTTFLSKSAVFVVIKYATDFIFFGLLLLVWFTAPKIMQFENSTAGYIDPAIWLLVLLAFISFLMILPLCWWLLQRSWRALGLPGLGLMVSQFKFLKIWQQLGFYFACFALLLLVAVGCLAAVM</sequence>
<dbReference type="RefSeq" id="WP_159452727.1">
    <property type="nucleotide sequence ID" value="NZ_FWYB01000018.1"/>
</dbReference>
<feature type="transmembrane region" description="Helical" evidence="1">
    <location>
        <begin position="12"/>
        <end position="32"/>
    </location>
</feature>
<keyword evidence="3" id="KW-1185">Reference proteome</keyword>
<keyword evidence="1" id="KW-0472">Membrane</keyword>
<proteinExistence type="predicted"/>
<protein>
    <submittedName>
        <fullName evidence="2">Uncharacterized protein</fullName>
    </submittedName>
</protein>
<dbReference type="STRING" id="475255.SAMN04488101_11810"/>
<dbReference type="AlphaFoldDB" id="A0A1W2EZR8"/>